<feature type="compositionally biased region" description="Basic and acidic residues" evidence="1">
    <location>
        <begin position="65"/>
        <end position="78"/>
    </location>
</feature>
<protein>
    <submittedName>
        <fullName evidence="2">Uncharacterized protein</fullName>
    </submittedName>
</protein>
<name>A0A8S1JSR5_PARPR</name>
<sequence length="88" mass="10487">MEQFQNAYKELAKMAKMSSFYQTQKKDLKIKGIQQKISQKSKKIKEAPLASREELMQKLKNKIDTLKADRTTKKDYIPPRKQRQQKKK</sequence>
<accession>A0A8S1JSR5</accession>
<organism evidence="2 3">
    <name type="scientific">Paramecium primaurelia</name>
    <dbReference type="NCBI Taxonomy" id="5886"/>
    <lineage>
        <taxon>Eukaryota</taxon>
        <taxon>Sar</taxon>
        <taxon>Alveolata</taxon>
        <taxon>Ciliophora</taxon>
        <taxon>Intramacronucleata</taxon>
        <taxon>Oligohymenophorea</taxon>
        <taxon>Peniculida</taxon>
        <taxon>Parameciidae</taxon>
        <taxon>Paramecium</taxon>
    </lineage>
</organism>
<evidence type="ECO:0000313" key="3">
    <source>
        <dbReference type="Proteomes" id="UP000688137"/>
    </source>
</evidence>
<dbReference type="OMA" id="YIPPRKQ"/>
<dbReference type="Proteomes" id="UP000688137">
    <property type="component" value="Unassembled WGS sequence"/>
</dbReference>
<proteinExistence type="predicted"/>
<keyword evidence="3" id="KW-1185">Reference proteome</keyword>
<feature type="region of interest" description="Disordered" evidence="1">
    <location>
        <begin position="65"/>
        <end position="88"/>
    </location>
</feature>
<reference evidence="2" key="1">
    <citation type="submission" date="2021-01" db="EMBL/GenBank/DDBJ databases">
        <authorList>
            <consortium name="Genoscope - CEA"/>
            <person name="William W."/>
        </authorList>
    </citation>
    <scope>NUCLEOTIDE SEQUENCE</scope>
</reference>
<evidence type="ECO:0000256" key="1">
    <source>
        <dbReference type="SAM" id="MobiDB-lite"/>
    </source>
</evidence>
<gene>
    <name evidence="2" type="ORF">PPRIM_AZ9-3.1.T0090120</name>
</gene>
<comment type="caution">
    <text evidence="2">The sequence shown here is derived from an EMBL/GenBank/DDBJ whole genome shotgun (WGS) entry which is preliminary data.</text>
</comment>
<dbReference type="AlphaFoldDB" id="A0A8S1JSR5"/>
<evidence type="ECO:0000313" key="2">
    <source>
        <dbReference type="EMBL" id="CAD8045095.1"/>
    </source>
</evidence>
<dbReference type="EMBL" id="CAJJDM010000006">
    <property type="protein sequence ID" value="CAD8045095.1"/>
    <property type="molecule type" value="Genomic_DNA"/>
</dbReference>